<dbReference type="InterPro" id="IPR052935">
    <property type="entry name" value="Mg2+_PAP"/>
</dbReference>
<dbReference type="Proteomes" id="UP000241507">
    <property type="component" value="Chromosome"/>
</dbReference>
<protein>
    <recommendedName>
        <fullName evidence="1">Phosphatidate phosphatase APP1 catalytic domain-containing protein</fullName>
    </recommendedName>
</protein>
<organism evidence="2 3">
    <name type="scientific">Christiangramia fulva</name>
    <dbReference type="NCBI Taxonomy" id="2126553"/>
    <lineage>
        <taxon>Bacteria</taxon>
        <taxon>Pseudomonadati</taxon>
        <taxon>Bacteroidota</taxon>
        <taxon>Flavobacteriia</taxon>
        <taxon>Flavobacteriales</taxon>
        <taxon>Flavobacteriaceae</taxon>
        <taxon>Christiangramia</taxon>
    </lineage>
</organism>
<evidence type="ECO:0000259" key="1">
    <source>
        <dbReference type="Pfam" id="PF09949"/>
    </source>
</evidence>
<gene>
    <name evidence="2" type="ORF">C7S20_03990</name>
</gene>
<dbReference type="EMBL" id="CP028136">
    <property type="protein sequence ID" value="AVR44489.1"/>
    <property type="molecule type" value="Genomic_DNA"/>
</dbReference>
<sequence>MIQISEKEMSKQLQQIKENLRSALDSVEREISLKKYQFKDRFSLLEPITIMPFFGFGNDHYVYVKGRVLEKEKIKRKEQDISNFEHLKNTAKRYETDEIPGIKIRASFAEKQLEIKTDSDGFFLFEFEFDKPIDYQKHGNKVKLRLLETKTDEDEMEASAKIFVPDENAEFGVISDVDDTVLISHMTDFFAKIKLMLLNDAKERSPFPGISALLTALSKGRDDKGRNALFYVSGSEWNLYDLLINFFKYQDIPLGPLSLKDKGIKADLDKFTVAHQEYKARKIRHILKTYPDLDFICIGDSGQHDPETYCKILEEFPGRIKAIYIRDVTPAKRDKEVKKIAEKVKEMGAEMLLIEDTLEAAKHAAKMKWINEHHLEKVKKQSETDRN</sequence>
<name>A0A2R3Z2M3_9FLAO</name>
<dbReference type="InterPro" id="IPR019236">
    <property type="entry name" value="APP1_cat"/>
</dbReference>
<dbReference type="KEGG" id="grs:C7S20_03990"/>
<feature type="domain" description="Phosphatidate phosphatase APP1 catalytic" evidence="1">
    <location>
        <begin position="171"/>
        <end position="327"/>
    </location>
</feature>
<reference evidence="3" key="1">
    <citation type="submission" date="2018-03" db="EMBL/GenBank/DDBJ databases">
        <title>Gramella fulva sp. nov., isolated from a dry surface of tidal flat.</title>
        <authorList>
            <person name="Hwang S.H."/>
            <person name="Hwang W.M."/>
            <person name="Kang K."/>
            <person name="Ahn T.-Y."/>
        </authorList>
    </citation>
    <scope>NUCLEOTIDE SEQUENCE [LARGE SCALE GENOMIC DNA]</scope>
    <source>
        <strain evidence="3">SH35</strain>
    </source>
</reference>
<evidence type="ECO:0000313" key="3">
    <source>
        <dbReference type="Proteomes" id="UP000241507"/>
    </source>
</evidence>
<keyword evidence="3" id="KW-1185">Reference proteome</keyword>
<proteinExistence type="predicted"/>
<dbReference type="PANTHER" id="PTHR28208:SF3">
    <property type="entry name" value="PHOSPHATIDATE PHOSPHATASE APP1"/>
    <property type="match status" value="1"/>
</dbReference>
<dbReference type="PANTHER" id="PTHR28208">
    <property type="entry name" value="PHOSPHATIDATE PHOSPHATASE APP1"/>
    <property type="match status" value="1"/>
</dbReference>
<evidence type="ECO:0000313" key="2">
    <source>
        <dbReference type="EMBL" id="AVR44489.1"/>
    </source>
</evidence>
<dbReference type="Pfam" id="PF09949">
    <property type="entry name" value="APP1_cat"/>
    <property type="match status" value="1"/>
</dbReference>
<dbReference type="GO" id="GO:0008195">
    <property type="term" value="F:phosphatidate phosphatase activity"/>
    <property type="evidence" value="ECO:0007669"/>
    <property type="project" value="InterPro"/>
</dbReference>
<accession>A0A2R3Z2M3</accession>
<dbReference type="AlphaFoldDB" id="A0A2R3Z2M3"/>